<reference evidence="2 3" key="1">
    <citation type="submission" date="2015-03" db="EMBL/GenBank/DDBJ databases">
        <title>Genome assembly of Sandaracinus amylolyticus DSM 53668.</title>
        <authorList>
            <person name="Sharma G."/>
            <person name="Subramanian S."/>
        </authorList>
    </citation>
    <scope>NUCLEOTIDE SEQUENCE [LARGE SCALE GENOMIC DNA]</scope>
    <source>
        <strain evidence="2 3">DSM 53668</strain>
    </source>
</reference>
<keyword evidence="3" id="KW-1185">Reference proteome</keyword>
<evidence type="ECO:0008006" key="4">
    <source>
        <dbReference type="Google" id="ProtNLM"/>
    </source>
</evidence>
<name>A0A0F6W1E0_9BACT</name>
<evidence type="ECO:0000313" key="2">
    <source>
        <dbReference type="EMBL" id="AKF04948.1"/>
    </source>
</evidence>
<keyword evidence="1" id="KW-0732">Signal</keyword>
<feature type="chain" id="PRO_5002511213" description="Tryptophan synthase alpha chain" evidence="1">
    <location>
        <begin position="20"/>
        <end position="720"/>
    </location>
</feature>
<organism evidence="2 3">
    <name type="scientific">Sandaracinus amylolyticus</name>
    <dbReference type="NCBI Taxonomy" id="927083"/>
    <lineage>
        <taxon>Bacteria</taxon>
        <taxon>Pseudomonadati</taxon>
        <taxon>Myxococcota</taxon>
        <taxon>Polyangia</taxon>
        <taxon>Polyangiales</taxon>
        <taxon>Sandaracinaceae</taxon>
        <taxon>Sandaracinus</taxon>
    </lineage>
</organism>
<dbReference type="STRING" id="927083.DB32_002097"/>
<dbReference type="KEGG" id="samy:DB32_002097"/>
<accession>A0A0F6W1E0</accession>
<dbReference type="Proteomes" id="UP000034883">
    <property type="component" value="Chromosome"/>
</dbReference>
<protein>
    <recommendedName>
        <fullName evidence="4">Tryptophan synthase alpha chain</fullName>
    </recommendedName>
</protein>
<dbReference type="EMBL" id="CP011125">
    <property type="protein sequence ID" value="AKF04948.1"/>
    <property type="molecule type" value="Genomic_DNA"/>
</dbReference>
<gene>
    <name evidence="2" type="ORF">DB32_002097</name>
</gene>
<proteinExistence type="predicted"/>
<evidence type="ECO:0000256" key="1">
    <source>
        <dbReference type="SAM" id="SignalP"/>
    </source>
</evidence>
<feature type="signal peptide" evidence="1">
    <location>
        <begin position="1"/>
        <end position="19"/>
    </location>
</feature>
<dbReference type="AlphaFoldDB" id="A0A0F6W1E0"/>
<evidence type="ECO:0000313" key="3">
    <source>
        <dbReference type="Proteomes" id="UP000034883"/>
    </source>
</evidence>
<sequence length="720" mass="74565">MVMRTTKLIGALAIACSLACGDGDPPATMDDGGQRACVAPGLTLGQLCSEDAPCDDGCFCNGVERCVEGVCSAGERAACDDGVACTLDACDPATDACAATAADIECDDGDPCNGIEICELTRGCVPGPDPCDDGDDCTVDSCTGEGECEHELADRDDDGFVDQLCGGTDCDDAPSTGASRHPGAPEVCGNELDDDCNGSSDALESCPATNDGCDDARVISASTTLLGTTLGAALDVPSPCVVGGNEPGDVVYRVRLPAERDLSVSAASVTPDDPLTTAVALALRPWDQCAMPEGAPLACRAPDAPTVLRARRLAAGDYALVVTSVAGRGPFELSVEIEAPVDAIEGDGCEAPRTITASGTYSLPLLDLRADIADHCRFGDRGGVDAVYRLVLDAPRDVHIEGENARVAVTSVCGDEGRDDDVRGCGAGALTLRALPAGEHWIVVEDARTDPTAVSLDVDVTIEPVSGEAHDGDVCARAVELAEGVPTTIDPLPFGYELGAACEDPTIRPADDLFVRFTLAEARDVIVGASSSWGPPCAVTITDDCSTRGALACRRTGVLRVPSVPAGEHFAAISCMENTGPVEVRLDTEAPASARANDVCAGAVALEPGRAARVELTAYRDDRRCGHERPDADAFYRLALSARRRVLFFVTPEEGAGPITLGVLDRCDDITPTCRTAEAQADGTIVFEETLEAGEHLVMLEGDPAAIPAARLRVQTTEPR</sequence>